<dbReference type="EMBL" id="JANPWB010000013">
    <property type="protein sequence ID" value="KAJ1107571.1"/>
    <property type="molecule type" value="Genomic_DNA"/>
</dbReference>
<evidence type="ECO:0000313" key="3">
    <source>
        <dbReference type="Proteomes" id="UP001066276"/>
    </source>
</evidence>
<gene>
    <name evidence="2" type="ORF">NDU88_004961</name>
</gene>
<dbReference type="InterPro" id="IPR001909">
    <property type="entry name" value="KRAB"/>
</dbReference>
<organism evidence="2 3">
    <name type="scientific">Pleurodeles waltl</name>
    <name type="common">Iberian ribbed newt</name>
    <dbReference type="NCBI Taxonomy" id="8319"/>
    <lineage>
        <taxon>Eukaryota</taxon>
        <taxon>Metazoa</taxon>
        <taxon>Chordata</taxon>
        <taxon>Craniata</taxon>
        <taxon>Vertebrata</taxon>
        <taxon>Euteleostomi</taxon>
        <taxon>Amphibia</taxon>
        <taxon>Batrachia</taxon>
        <taxon>Caudata</taxon>
        <taxon>Salamandroidea</taxon>
        <taxon>Salamandridae</taxon>
        <taxon>Pleurodelinae</taxon>
        <taxon>Pleurodeles</taxon>
    </lineage>
</organism>
<dbReference type="AlphaFoldDB" id="A0AAV7MV00"/>
<comment type="caution">
    <text evidence="2">The sequence shown here is derived from an EMBL/GenBank/DDBJ whole genome shotgun (WGS) entry which is preliminary data.</text>
</comment>
<keyword evidence="3" id="KW-1185">Reference proteome</keyword>
<protein>
    <recommendedName>
        <fullName evidence="1">KRAB domain-containing protein</fullName>
    </recommendedName>
</protein>
<dbReference type="InterPro" id="IPR050169">
    <property type="entry name" value="Krueppel_C2H2_ZnF"/>
</dbReference>
<sequence>MFWQESDEVHVYDASAYFSEEEWKLLQDWQKELYRNVMKEIHQALASLGPLIASVFTLRSKEIKELPPVETTATERKVINNHSSGISLSKTDVCLHKEESNSLRIDNLGEEVREGSIDNILGISLSKTDVCLHKEEPDSVLIDNLGEKVREDHILGNRIIAFHVGDDEEIYCTDHQGSRRQDGITSHTGE</sequence>
<dbReference type="GO" id="GO:0006355">
    <property type="term" value="P:regulation of DNA-templated transcription"/>
    <property type="evidence" value="ECO:0007669"/>
    <property type="project" value="InterPro"/>
</dbReference>
<dbReference type="Gene3D" id="6.10.140.140">
    <property type="match status" value="1"/>
</dbReference>
<dbReference type="InterPro" id="IPR036051">
    <property type="entry name" value="KRAB_dom_sf"/>
</dbReference>
<dbReference type="PANTHER" id="PTHR23232:SF152">
    <property type="entry name" value="ZINC FINGER PROTEIN 182"/>
    <property type="match status" value="1"/>
</dbReference>
<evidence type="ECO:0000259" key="1">
    <source>
        <dbReference type="PROSITE" id="PS50805"/>
    </source>
</evidence>
<dbReference type="CDD" id="cd07765">
    <property type="entry name" value="KRAB_A-box"/>
    <property type="match status" value="1"/>
</dbReference>
<feature type="domain" description="KRAB" evidence="1">
    <location>
        <begin position="9"/>
        <end position="85"/>
    </location>
</feature>
<accession>A0AAV7MV00</accession>
<dbReference type="PANTHER" id="PTHR23232">
    <property type="entry name" value="KRAB DOMAIN C2H2 ZINC FINGER"/>
    <property type="match status" value="1"/>
</dbReference>
<dbReference type="Proteomes" id="UP001066276">
    <property type="component" value="Chromosome 9"/>
</dbReference>
<dbReference type="Pfam" id="PF01352">
    <property type="entry name" value="KRAB"/>
    <property type="match status" value="1"/>
</dbReference>
<dbReference type="PROSITE" id="PS50805">
    <property type="entry name" value="KRAB"/>
    <property type="match status" value="1"/>
</dbReference>
<dbReference type="SUPFAM" id="SSF109640">
    <property type="entry name" value="KRAB domain (Kruppel-associated box)"/>
    <property type="match status" value="1"/>
</dbReference>
<proteinExistence type="predicted"/>
<dbReference type="SMART" id="SM00349">
    <property type="entry name" value="KRAB"/>
    <property type="match status" value="1"/>
</dbReference>
<name>A0AAV7MV00_PLEWA</name>
<evidence type="ECO:0000313" key="2">
    <source>
        <dbReference type="EMBL" id="KAJ1107571.1"/>
    </source>
</evidence>
<reference evidence="2" key="1">
    <citation type="journal article" date="2022" name="bioRxiv">
        <title>Sequencing and chromosome-scale assembly of the giantPleurodeles waltlgenome.</title>
        <authorList>
            <person name="Brown T."/>
            <person name="Elewa A."/>
            <person name="Iarovenko S."/>
            <person name="Subramanian E."/>
            <person name="Araus A.J."/>
            <person name="Petzold A."/>
            <person name="Susuki M."/>
            <person name="Suzuki K.-i.T."/>
            <person name="Hayashi T."/>
            <person name="Toyoda A."/>
            <person name="Oliveira C."/>
            <person name="Osipova E."/>
            <person name="Leigh N.D."/>
            <person name="Simon A."/>
            <person name="Yun M.H."/>
        </authorList>
    </citation>
    <scope>NUCLEOTIDE SEQUENCE</scope>
    <source>
        <strain evidence="2">20211129_DDA</strain>
        <tissue evidence="2">Liver</tissue>
    </source>
</reference>